<feature type="transmembrane region" description="Helical" evidence="12">
    <location>
        <begin position="171"/>
        <end position="191"/>
    </location>
</feature>
<dbReference type="PROSITE" id="PS00668">
    <property type="entry name" value="COMPLEX1_ND1_2"/>
    <property type="match status" value="1"/>
</dbReference>
<feature type="transmembrane region" description="Helical" evidence="12">
    <location>
        <begin position="237"/>
        <end position="264"/>
    </location>
</feature>
<feature type="transmembrane region" description="Helical" evidence="12">
    <location>
        <begin position="68"/>
        <end position="87"/>
    </location>
</feature>
<organism evidence="13">
    <name type="scientific">Clavelina lepadiformis</name>
    <name type="common">Light-bulb sea squirt</name>
    <name type="synonym">Ascidia lepadiformis</name>
    <dbReference type="NCBI Taxonomy" id="159417"/>
    <lineage>
        <taxon>Eukaryota</taxon>
        <taxon>Metazoa</taxon>
        <taxon>Chordata</taxon>
        <taxon>Tunicata</taxon>
        <taxon>Ascidiacea</taxon>
        <taxon>Aplousobranchia</taxon>
        <taxon>Clavelinidae</taxon>
        <taxon>Clavelina</taxon>
    </lineage>
</organism>
<protein>
    <recommendedName>
        <fullName evidence="4 11">NADH-ubiquinone oxidoreductase chain 1</fullName>
        <ecNumber evidence="3 11">7.1.1.2</ecNumber>
    </recommendedName>
</protein>
<evidence type="ECO:0000256" key="1">
    <source>
        <dbReference type="ARBA" id="ARBA00004141"/>
    </source>
</evidence>
<name>C6GCR9_CLALP</name>
<evidence type="ECO:0000256" key="6">
    <source>
        <dbReference type="ARBA" id="ARBA00022989"/>
    </source>
</evidence>
<dbReference type="PROSITE" id="PS00667">
    <property type="entry name" value="COMPLEX1_ND1_1"/>
    <property type="match status" value="1"/>
</dbReference>
<keyword evidence="7 10" id="KW-0520">NAD</keyword>
<dbReference type="CTD" id="4535"/>
<evidence type="ECO:0000256" key="11">
    <source>
        <dbReference type="RuleBase" id="RU000473"/>
    </source>
</evidence>
<comment type="similarity">
    <text evidence="2 10">Belongs to the complex I subunit 1 family.</text>
</comment>
<comment type="subcellular location">
    <subcellularLocation>
        <location evidence="1">Membrane</location>
        <topology evidence="1">Multi-pass membrane protein</topology>
    </subcellularLocation>
    <subcellularLocation>
        <location evidence="10">Mitochondrion inner membrane</location>
        <topology evidence="10">Multi-pass membrane protein</topology>
    </subcellularLocation>
</comment>
<feature type="transmembrane region" description="Helical" evidence="12">
    <location>
        <begin position="276"/>
        <end position="295"/>
    </location>
</feature>
<feature type="transmembrane region" description="Helical" evidence="12">
    <location>
        <begin position="99"/>
        <end position="120"/>
    </location>
</feature>
<feature type="transmembrane region" description="Helical" evidence="12">
    <location>
        <begin position="132"/>
        <end position="156"/>
    </location>
</feature>
<dbReference type="InterPro" id="IPR018086">
    <property type="entry name" value="NADH_UbQ_OxRdtase_su1_CS"/>
</dbReference>
<evidence type="ECO:0000256" key="7">
    <source>
        <dbReference type="ARBA" id="ARBA00023027"/>
    </source>
</evidence>
<dbReference type="GeneID" id="8097084"/>
<keyword evidence="6 12" id="KW-1133">Transmembrane helix</keyword>
<evidence type="ECO:0000256" key="2">
    <source>
        <dbReference type="ARBA" id="ARBA00010535"/>
    </source>
</evidence>
<evidence type="ECO:0000256" key="8">
    <source>
        <dbReference type="ARBA" id="ARBA00023136"/>
    </source>
</evidence>
<geneLocation type="mitochondrion" evidence="13"/>
<gene>
    <name evidence="13" type="primary">ND1</name>
</gene>
<dbReference type="Pfam" id="PF00146">
    <property type="entry name" value="NADHdh"/>
    <property type="match status" value="1"/>
</dbReference>
<dbReference type="EC" id="7.1.1.2" evidence="3 11"/>
<dbReference type="InterPro" id="IPR001694">
    <property type="entry name" value="NADH_UbQ_OxRdtase_su1/FPO"/>
</dbReference>
<keyword evidence="11 13" id="KW-0496">Mitochondrion</keyword>
<evidence type="ECO:0000256" key="12">
    <source>
        <dbReference type="SAM" id="Phobius"/>
    </source>
</evidence>
<keyword evidence="5 10" id="KW-0812">Transmembrane</keyword>
<dbReference type="AlphaFoldDB" id="C6GCR9"/>
<evidence type="ECO:0000256" key="5">
    <source>
        <dbReference type="ARBA" id="ARBA00022692"/>
    </source>
</evidence>
<evidence type="ECO:0000313" key="13">
    <source>
        <dbReference type="EMBL" id="ACO40308.1"/>
    </source>
</evidence>
<dbReference type="EMBL" id="FJ839918">
    <property type="protein sequence ID" value="ACO40308.1"/>
    <property type="molecule type" value="Genomic_DNA"/>
</dbReference>
<dbReference type="RefSeq" id="YP_002995737.1">
    <property type="nucleotide sequence ID" value="NC_012887.1"/>
</dbReference>
<dbReference type="GO" id="GO:0009060">
    <property type="term" value="P:aerobic respiration"/>
    <property type="evidence" value="ECO:0007669"/>
    <property type="project" value="TreeGrafter"/>
</dbReference>
<dbReference type="PANTHER" id="PTHR11432:SF3">
    <property type="entry name" value="NADH-UBIQUINONE OXIDOREDUCTASE CHAIN 1"/>
    <property type="match status" value="1"/>
</dbReference>
<dbReference type="GO" id="GO:0003954">
    <property type="term" value="F:NADH dehydrogenase activity"/>
    <property type="evidence" value="ECO:0007669"/>
    <property type="project" value="TreeGrafter"/>
</dbReference>
<evidence type="ECO:0000256" key="4">
    <source>
        <dbReference type="ARBA" id="ARBA00021009"/>
    </source>
</evidence>
<dbReference type="PANTHER" id="PTHR11432">
    <property type="entry name" value="NADH DEHYDROGENASE SUBUNIT 1"/>
    <property type="match status" value="1"/>
</dbReference>
<keyword evidence="11" id="KW-0830">Ubiquinone</keyword>
<sequence length="298" mass="34291">MFFFFLFLSLSLLLLVAFLVLMERNILGLLQIRKGPNIVGFFGIIQTVMDGIKLLLKQYIFKNTYGFFFFLFSPILSLGLALLNWVVLPVPNVVASSNFSVLFTLFLSSVMVYTIVWAGWGSSSVYSLVGAIRAVAQMISYEVVIGFFFLFFLFYFKTFSWEGFFNTNQSFYNGFMFVLFFLWMVIMLAELNRTPFDLVEGESELVGGFNVEYSGCGFTFLFLSEYINIWFMSSITIIIFFGLGSLMLFDFFVISMVVMLVVFIRGMLPRYKFTDLIFLTWTVLMPMVVFIVMYGSGV</sequence>
<reference evidence="13" key="1">
    <citation type="journal article" date="2010" name="Mol. Phylogenet. Evol.">
        <title>Erosion of phylogenetic signal in tunicate mitochondrial genomes on different levels of analysis.</title>
        <authorList>
            <person name="Stach T."/>
            <person name="Braband A."/>
            <person name="Podsiadlowski L."/>
        </authorList>
    </citation>
    <scope>NUCLEOTIDE SEQUENCE</scope>
</reference>
<evidence type="ECO:0000256" key="9">
    <source>
        <dbReference type="ARBA" id="ARBA00049551"/>
    </source>
</evidence>
<dbReference type="GO" id="GO:0008137">
    <property type="term" value="F:NADH dehydrogenase (ubiquinone) activity"/>
    <property type="evidence" value="ECO:0007669"/>
    <property type="project" value="UniProtKB-EC"/>
</dbReference>
<dbReference type="GO" id="GO:0005743">
    <property type="term" value="C:mitochondrial inner membrane"/>
    <property type="evidence" value="ECO:0007669"/>
    <property type="project" value="UniProtKB-SubCell"/>
</dbReference>
<keyword evidence="8 12" id="KW-0472">Membrane</keyword>
<proteinExistence type="inferred from homology"/>
<evidence type="ECO:0000256" key="3">
    <source>
        <dbReference type="ARBA" id="ARBA00012944"/>
    </source>
</evidence>
<accession>C6GCR9</accession>
<comment type="catalytic activity">
    <reaction evidence="9 11">
        <text>a ubiquinone + NADH + 5 H(+)(in) = a ubiquinol + NAD(+) + 4 H(+)(out)</text>
        <dbReference type="Rhea" id="RHEA:29091"/>
        <dbReference type="Rhea" id="RHEA-COMP:9565"/>
        <dbReference type="Rhea" id="RHEA-COMP:9566"/>
        <dbReference type="ChEBI" id="CHEBI:15378"/>
        <dbReference type="ChEBI" id="CHEBI:16389"/>
        <dbReference type="ChEBI" id="CHEBI:17976"/>
        <dbReference type="ChEBI" id="CHEBI:57540"/>
        <dbReference type="ChEBI" id="CHEBI:57945"/>
        <dbReference type="EC" id="7.1.1.2"/>
    </reaction>
</comment>
<evidence type="ECO:0000256" key="10">
    <source>
        <dbReference type="RuleBase" id="RU000471"/>
    </source>
</evidence>